<proteinExistence type="predicted"/>
<organism evidence="1">
    <name type="scientific">viral metagenome</name>
    <dbReference type="NCBI Taxonomy" id="1070528"/>
    <lineage>
        <taxon>unclassified sequences</taxon>
        <taxon>metagenomes</taxon>
        <taxon>organismal metagenomes</taxon>
    </lineage>
</organism>
<protein>
    <submittedName>
        <fullName evidence="1">Uncharacterized protein</fullName>
    </submittedName>
</protein>
<name>A0A6C0CIK9_9ZZZZ</name>
<evidence type="ECO:0000313" key="1">
    <source>
        <dbReference type="EMBL" id="QHT03385.1"/>
    </source>
</evidence>
<dbReference type="EMBL" id="MN739411">
    <property type="protein sequence ID" value="QHT03385.1"/>
    <property type="molecule type" value="Genomic_DNA"/>
</dbReference>
<reference evidence="1" key="1">
    <citation type="journal article" date="2020" name="Nature">
        <title>Giant virus diversity and host interactions through global metagenomics.</title>
        <authorList>
            <person name="Schulz F."/>
            <person name="Roux S."/>
            <person name="Paez-Espino D."/>
            <person name="Jungbluth S."/>
            <person name="Walsh D.A."/>
            <person name="Denef V.J."/>
            <person name="McMahon K.D."/>
            <person name="Konstantinidis K.T."/>
            <person name="Eloe-Fadrosh E.A."/>
            <person name="Kyrpides N.C."/>
            <person name="Woyke T."/>
        </authorList>
    </citation>
    <scope>NUCLEOTIDE SEQUENCE</scope>
    <source>
        <strain evidence="1">GVMAG-M-3300021079-18</strain>
    </source>
</reference>
<dbReference type="AlphaFoldDB" id="A0A6C0CIK9"/>
<accession>A0A6C0CIK9</accession>
<sequence length="426" mass="47552">MLVKIIVVTIIVLILLLLICHRKRPQAGRKLVSVPRSEVLILYTFDVGTRAEDTYMLEASIISVLRELGSRALIFVYTNTVAELIHLEKRYREANLSVKRYQPDITLFKTIGRARMYLIPNLLREFMMPIIYLNNDTLLINGRGNELLEHCDKDSVFGYLQESWTTFEKLYGPNYNCDSISSYLSLNPINNGVQIFPYNETSVVFADDVLAIYTELSKCRKSRFRGTLAFSIIWWRSPQSRVLTNDGPVLHYYFMKNWYLPYIKYVTKLLVGRFMVCGATYLLPEDLDGSFIINTGLICEKCPGEIPVCDIPSESVLAGCSGGTKVDCAGICGGRSVTDCAGVCYKSKKGPPHLLDCAGECYRRGTMPPNTPDCAGECYKDGESPKYFPDCNGVCGGNATYDCAGICGGRSYEDCGGNCIDPDCSP</sequence>